<proteinExistence type="predicted"/>
<dbReference type="EMBL" id="LK932905">
    <property type="protein sequence ID" value="CDT03961.1"/>
    <property type="molecule type" value="Genomic_DNA"/>
</dbReference>
<dbReference type="PRINTS" id="PR00032">
    <property type="entry name" value="HTHARAC"/>
</dbReference>
<dbReference type="GO" id="GO:0003700">
    <property type="term" value="F:DNA-binding transcription factor activity"/>
    <property type="evidence" value="ECO:0007669"/>
    <property type="project" value="InterPro"/>
</dbReference>
<dbReference type="InterPro" id="IPR037923">
    <property type="entry name" value="HTH-like"/>
</dbReference>
<evidence type="ECO:0000256" key="1">
    <source>
        <dbReference type="ARBA" id="ARBA00023015"/>
    </source>
</evidence>
<protein>
    <submittedName>
        <fullName evidence="5">Transcriptional regulator, AraC family</fullName>
    </submittedName>
</protein>
<dbReference type="AlphaFoldDB" id="A0A069ASY4"/>
<dbReference type="InterPro" id="IPR018062">
    <property type="entry name" value="HTH_AraC-typ_CS"/>
</dbReference>
<dbReference type="Gene3D" id="2.60.120.10">
    <property type="entry name" value="Jelly Rolls"/>
    <property type="match status" value="1"/>
</dbReference>
<evidence type="ECO:0000259" key="4">
    <source>
        <dbReference type="PROSITE" id="PS01124"/>
    </source>
</evidence>
<keyword evidence="2" id="KW-0238">DNA-binding</keyword>
<dbReference type="PANTHER" id="PTHR43280">
    <property type="entry name" value="ARAC-FAMILY TRANSCRIPTIONAL REGULATOR"/>
    <property type="match status" value="1"/>
</dbReference>
<organism evidence="5">
    <name type="scientific">Clostridioides difficile</name>
    <name type="common">Peptoclostridium difficile</name>
    <dbReference type="NCBI Taxonomy" id="1496"/>
    <lineage>
        <taxon>Bacteria</taxon>
        <taxon>Bacillati</taxon>
        <taxon>Bacillota</taxon>
        <taxon>Clostridia</taxon>
        <taxon>Peptostreptococcales</taxon>
        <taxon>Peptostreptococcaceae</taxon>
        <taxon>Clostridioides</taxon>
    </lineage>
</organism>
<dbReference type="InterPro" id="IPR018060">
    <property type="entry name" value="HTH_AraC"/>
</dbReference>
<dbReference type="PROSITE" id="PS00041">
    <property type="entry name" value="HTH_ARAC_FAMILY_1"/>
    <property type="match status" value="1"/>
</dbReference>
<dbReference type="SUPFAM" id="SSF46689">
    <property type="entry name" value="Homeodomain-like"/>
    <property type="match status" value="2"/>
</dbReference>
<evidence type="ECO:0000313" key="5">
    <source>
        <dbReference type="EMBL" id="CDT03961.1"/>
    </source>
</evidence>
<evidence type="ECO:0000256" key="2">
    <source>
        <dbReference type="ARBA" id="ARBA00023125"/>
    </source>
</evidence>
<reference evidence="5" key="1">
    <citation type="submission" date="2014-07" db="EMBL/GenBank/DDBJ databases">
        <authorList>
            <person name="Monot Marc"/>
        </authorList>
    </citation>
    <scope>NUCLEOTIDE SEQUENCE</scope>
    <source>
        <strain evidence="5">7032989</strain>
    </source>
</reference>
<dbReference type="Gene3D" id="1.10.10.60">
    <property type="entry name" value="Homeodomain-like"/>
    <property type="match status" value="2"/>
</dbReference>
<sequence>MKHCKKCSIIFYNITEERSSIKTMDNKIGYLNDNFKIFNIRDKKDIQFEYHNHDFNKIIIFINGNVTYFVDGIPYKLKPWDILFISNNEIHKPVIDSNVFYERIAIWISPEFMKKNSDASSDLEKCFKIATENKCNRLRLNIHDIESIKSFIEQINISESNTEFGNEILRNALFIQLMIFLNRIFLKNENMESTEDVFYDETIKKVLNYINSNIDDKLSIDSISSEFFISKYYLMRKFKSHTGTSIHNYIVQKRLILAKSLITNGHLMSEVCNKCGFNDYSSFVRAFKKNYGVSPKNYINNKNPLDITLLDE</sequence>
<name>A0A069ASY4_CLODI</name>
<dbReference type="InterPro" id="IPR009057">
    <property type="entry name" value="Homeodomain-like_sf"/>
</dbReference>
<dbReference type="Pfam" id="PF12833">
    <property type="entry name" value="HTH_18"/>
    <property type="match status" value="1"/>
</dbReference>
<evidence type="ECO:0000256" key="3">
    <source>
        <dbReference type="ARBA" id="ARBA00023163"/>
    </source>
</evidence>
<dbReference type="SMART" id="SM00342">
    <property type="entry name" value="HTH_ARAC"/>
    <property type="match status" value="1"/>
</dbReference>
<dbReference type="PANTHER" id="PTHR43280:SF34">
    <property type="entry name" value="ARAC-FAMILY TRANSCRIPTIONAL REGULATOR"/>
    <property type="match status" value="1"/>
</dbReference>
<dbReference type="RefSeq" id="WP_022620491.1">
    <property type="nucleotide sequence ID" value="NZ_BBYC01000125.1"/>
</dbReference>
<keyword evidence="3" id="KW-0804">Transcription</keyword>
<dbReference type="InterPro" id="IPR020449">
    <property type="entry name" value="Tscrpt_reg_AraC-type_HTH"/>
</dbReference>
<dbReference type="GO" id="GO:0043565">
    <property type="term" value="F:sequence-specific DNA binding"/>
    <property type="evidence" value="ECO:0007669"/>
    <property type="project" value="InterPro"/>
</dbReference>
<dbReference type="InterPro" id="IPR003313">
    <property type="entry name" value="AraC-bd"/>
</dbReference>
<keyword evidence="1" id="KW-0805">Transcription regulation</keyword>
<dbReference type="Pfam" id="PF02311">
    <property type="entry name" value="AraC_binding"/>
    <property type="match status" value="1"/>
</dbReference>
<dbReference type="InterPro" id="IPR014710">
    <property type="entry name" value="RmlC-like_jellyroll"/>
</dbReference>
<gene>
    <name evidence="5" type="ORF">BN1095_250060</name>
</gene>
<accession>A0A069ASY4</accession>
<dbReference type="PROSITE" id="PS01124">
    <property type="entry name" value="HTH_ARAC_FAMILY_2"/>
    <property type="match status" value="1"/>
</dbReference>
<dbReference type="SUPFAM" id="SSF51215">
    <property type="entry name" value="Regulatory protein AraC"/>
    <property type="match status" value="1"/>
</dbReference>
<feature type="domain" description="HTH araC/xylS-type" evidence="4">
    <location>
        <begin position="204"/>
        <end position="301"/>
    </location>
</feature>